<sequence>MLVDPEVLRAFAAQVGAVAATINGLDVGSTATTSADGLPGSETQWAARQIGSHLGIAAADIANDIRAMGIAVRGAGDRYEVEDSTLADTFKRLF</sequence>
<dbReference type="OrthoDB" id="4626779at2"/>
<dbReference type="AlphaFoldDB" id="A0A1X0BMM3"/>
<dbReference type="Proteomes" id="UP000466431">
    <property type="component" value="Chromosome"/>
</dbReference>
<gene>
    <name evidence="1" type="ORF">MCEL_39510</name>
</gene>
<dbReference type="KEGG" id="mcee:MCEL_39510"/>
<dbReference type="EMBL" id="AP022591">
    <property type="protein sequence ID" value="BBY45656.1"/>
    <property type="molecule type" value="Genomic_DNA"/>
</dbReference>
<dbReference type="GO" id="GO:0009306">
    <property type="term" value="P:protein secretion"/>
    <property type="evidence" value="ECO:0007669"/>
    <property type="project" value="InterPro"/>
</dbReference>
<dbReference type="RefSeq" id="WP_067218099.1">
    <property type="nucleotide sequence ID" value="NZ_AP022591.1"/>
</dbReference>
<evidence type="ECO:0000313" key="1">
    <source>
        <dbReference type="EMBL" id="BBY45656.1"/>
    </source>
</evidence>
<accession>A0A1X0BMM3</accession>
<proteinExistence type="predicted"/>
<evidence type="ECO:0000313" key="2">
    <source>
        <dbReference type="Proteomes" id="UP000466431"/>
    </source>
</evidence>
<protein>
    <submittedName>
        <fullName evidence="1">Uncharacterized protein</fullName>
    </submittedName>
</protein>
<dbReference type="Pfam" id="PF10824">
    <property type="entry name" value="T7SS_ESX_EspC"/>
    <property type="match status" value="1"/>
</dbReference>
<reference evidence="1 2" key="1">
    <citation type="journal article" date="2019" name="Emerg. Microbes Infect.">
        <title>Comprehensive subspecies identification of 175 nontuberculous mycobacteria species based on 7547 genomic profiles.</title>
        <authorList>
            <person name="Matsumoto Y."/>
            <person name="Kinjo T."/>
            <person name="Motooka D."/>
            <person name="Nabeya D."/>
            <person name="Jung N."/>
            <person name="Uechi K."/>
            <person name="Horii T."/>
            <person name="Iida T."/>
            <person name="Fujita J."/>
            <person name="Nakamura S."/>
        </authorList>
    </citation>
    <scope>NUCLEOTIDE SEQUENCE [LARGE SCALE GENOMIC DNA]</scope>
    <source>
        <strain evidence="1 2">JCM 18439</strain>
    </source>
</reference>
<organism evidence="1 2">
    <name type="scientific">Mycolicibacterium celeriflavum</name>
    <name type="common">Mycobacterium celeriflavum</name>
    <dbReference type="NCBI Taxonomy" id="1249101"/>
    <lineage>
        <taxon>Bacteria</taxon>
        <taxon>Bacillati</taxon>
        <taxon>Actinomycetota</taxon>
        <taxon>Actinomycetes</taxon>
        <taxon>Mycobacteriales</taxon>
        <taxon>Mycobacteriaceae</taxon>
        <taxon>Mycolicibacterium</taxon>
    </lineage>
</organism>
<keyword evidence="2" id="KW-1185">Reference proteome</keyword>
<dbReference type="STRING" id="1249101.BST21_20385"/>
<name>A0A1X0BMM3_MYCCF</name>
<dbReference type="InterPro" id="IPR022536">
    <property type="entry name" value="EspC"/>
</dbReference>